<proteinExistence type="inferred from homology"/>
<dbReference type="Pfam" id="PF00213">
    <property type="entry name" value="OSCP"/>
    <property type="match status" value="1"/>
</dbReference>
<sequence length="181" mass="20252">MAGIAANAYAQALFALGKEEQRLDVYKEQLTAIAASLREHGDFVKILNHPRVAKAEKKELLVQVYGADTDHSLMNFMKLLIDKGRFVSFFQIVKAFVKAYNEEYRIAVALVRSAQELDEKQCAALKALLEQKLSKTVELQVLVDPSLLAGIRVKVDDLVIDNSAAMRLNKMKESVQSANER</sequence>
<keyword evidence="3 7" id="KW-0375">Hydrogen ion transport</keyword>
<evidence type="ECO:0000256" key="6">
    <source>
        <dbReference type="ARBA" id="ARBA00023310"/>
    </source>
</evidence>
<dbReference type="InterPro" id="IPR000711">
    <property type="entry name" value="ATPase_OSCP/dsu"/>
</dbReference>
<keyword evidence="7" id="KW-1003">Cell membrane</keyword>
<keyword evidence="4 7" id="KW-0406">Ion transport</keyword>
<dbReference type="PANTHER" id="PTHR11910">
    <property type="entry name" value="ATP SYNTHASE DELTA CHAIN"/>
    <property type="match status" value="1"/>
</dbReference>
<protein>
    <recommendedName>
        <fullName evidence="7">ATP synthase subunit delta</fullName>
    </recommendedName>
    <alternativeName>
        <fullName evidence="7">ATP synthase F(1) sector subunit delta</fullName>
    </alternativeName>
    <alternativeName>
        <fullName evidence="7">F-type ATPase subunit delta</fullName>
        <shortName evidence="7">F-ATPase subunit delta</shortName>
    </alternativeName>
</protein>
<accession>A0ABT1SKS9</accession>
<evidence type="ECO:0000256" key="2">
    <source>
        <dbReference type="ARBA" id="ARBA00022448"/>
    </source>
</evidence>
<keyword evidence="9" id="KW-1185">Reference proteome</keyword>
<dbReference type="RefSeq" id="WP_102268215.1">
    <property type="nucleotide sequence ID" value="NZ_CALVCM010000002.1"/>
</dbReference>
<keyword evidence="7" id="KW-0139">CF(1)</keyword>
<reference evidence="8 9" key="1">
    <citation type="submission" date="2022-06" db="EMBL/GenBank/DDBJ databases">
        <title>Isolation of gut microbiota from human fecal samples.</title>
        <authorList>
            <person name="Pamer E.G."/>
            <person name="Barat B."/>
            <person name="Waligurski E."/>
            <person name="Medina S."/>
            <person name="Paddock L."/>
            <person name="Mostad J."/>
        </authorList>
    </citation>
    <scope>NUCLEOTIDE SEQUENCE [LARGE SCALE GENOMIC DNA]</scope>
    <source>
        <strain evidence="8 9">DFI.6.1</strain>
    </source>
</reference>
<comment type="subcellular location">
    <subcellularLocation>
        <location evidence="7">Cell membrane</location>
        <topology evidence="7">Peripheral membrane protein</topology>
    </subcellularLocation>
    <subcellularLocation>
        <location evidence="1">Membrane</location>
    </subcellularLocation>
</comment>
<keyword evidence="6 7" id="KW-0066">ATP synthesis</keyword>
<evidence type="ECO:0000313" key="9">
    <source>
        <dbReference type="Proteomes" id="UP001524435"/>
    </source>
</evidence>
<evidence type="ECO:0000256" key="5">
    <source>
        <dbReference type="ARBA" id="ARBA00023136"/>
    </source>
</evidence>
<evidence type="ECO:0000313" key="8">
    <source>
        <dbReference type="EMBL" id="MCQ5121613.1"/>
    </source>
</evidence>
<dbReference type="HAMAP" id="MF_01416">
    <property type="entry name" value="ATP_synth_delta_bact"/>
    <property type="match status" value="1"/>
</dbReference>
<comment type="function">
    <text evidence="7">F(1)F(0) ATP synthase produces ATP from ADP in the presence of a proton or sodium gradient. F-type ATPases consist of two structural domains, F(1) containing the extramembraneous catalytic core and F(0) containing the membrane proton channel, linked together by a central stalk and a peripheral stalk. During catalysis, ATP synthesis in the catalytic domain of F(1) is coupled via a rotary mechanism of the central stalk subunits to proton translocation.</text>
</comment>
<dbReference type="Gene3D" id="1.10.520.20">
    <property type="entry name" value="N-terminal domain of the delta subunit of the F1F0-ATP synthase"/>
    <property type="match status" value="1"/>
</dbReference>
<name>A0ABT1SKS9_9FIRM</name>
<evidence type="ECO:0000256" key="3">
    <source>
        <dbReference type="ARBA" id="ARBA00022781"/>
    </source>
</evidence>
<dbReference type="EMBL" id="JANGCH010000005">
    <property type="protein sequence ID" value="MCQ5121613.1"/>
    <property type="molecule type" value="Genomic_DNA"/>
</dbReference>
<gene>
    <name evidence="7 8" type="primary">atpH</name>
    <name evidence="8" type="ORF">NE663_04980</name>
</gene>
<comment type="function">
    <text evidence="7">This protein is part of the stalk that links CF(0) to CF(1). It either transmits conformational changes from CF(0) to CF(1) or is implicated in proton conduction.</text>
</comment>
<organism evidence="8 9">
    <name type="scientific">Massilicoli timonensis</name>
    <dbReference type="NCBI Taxonomy" id="2015901"/>
    <lineage>
        <taxon>Bacteria</taxon>
        <taxon>Bacillati</taxon>
        <taxon>Bacillota</taxon>
        <taxon>Erysipelotrichia</taxon>
        <taxon>Erysipelotrichales</taxon>
        <taxon>Erysipelotrichaceae</taxon>
        <taxon>Massilicoli</taxon>
    </lineage>
</organism>
<evidence type="ECO:0000256" key="4">
    <source>
        <dbReference type="ARBA" id="ARBA00023065"/>
    </source>
</evidence>
<dbReference type="SUPFAM" id="SSF47928">
    <property type="entry name" value="N-terminal domain of the delta subunit of the F1F0-ATP synthase"/>
    <property type="match status" value="1"/>
</dbReference>
<evidence type="ECO:0000256" key="7">
    <source>
        <dbReference type="HAMAP-Rule" id="MF_01416"/>
    </source>
</evidence>
<dbReference type="PRINTS" id="PR00125">
    <property type="entry name" value="ATPASEDELTA"/>
</dbReference>
<comment type="caution">
    <text evidence="8">The sequence shown here is derived from an EMBL/GenBank/DDBJ whole genome shotgun (WGS) entry which is preliminary data.</text>
</comment>
<keyword evidence="5 7" id="KW-0472">Membrane</keyword>
<keyword evidence="2 7" id="KW-0813">Transport</keyword>
<evidence type="ECO:0000256" key="1">
    <source>
        <dbReference type="ARBA" id="ARBA00004370"/>
    </source>
</evidence>
<dbReference type="NCBIfam" id="NF004402">
    <property type="entry name" value="PRK05758.2-2"/>
    <property type="match status" value="1"/>
</dbReference>
<comment type="similarity">
    <text evidence="7">Belongs to the ATPase delta chain family.</text>
</comment>
<dbReference type="Proteomes" id="UP001524435">
    <property type="component" value="Unassembled WGS sequence"/>
</dbReference>
<dbReference type="NCBIfam" id="TIGR01145">
    <property type="entry name" value="ATP_synt_delta"/>
    <property type="match status" value="1"/>
</dbReference>
<dbReference type="InterPro" id="IPR026015">
    <property type="entry name" value="ATP_synth_OSCP/delta_N_sf"/>
</dbReference>